<dbReference type="AlphaFoldDB" id="A0A1X6NGP3"/>
<keyword evidence="2" id="KW-1185">Reference proteome</keyword>
<organism evidence="1 2">
    <name type="scientific">Postia placenta MAD-698-R-SB12</name>
    <dbReference type="NCBI Taxonomy" id="670580"/>
    <lineage>
        <taxon>Eukaryota</taxon>
        <taxon>Fungi</taxon>
        <taxon>Dikarya</taxon>
        <taxon>Basidiomycota</taxon>
        <taxon>Agaricomycotina</taxon>
        <taxon>Agaricomycetes</taxon>
        <taxon>Polyporales</taxon>
        <taxon>Adustoporiaceae</taxon>
        <taxon>Rhodonia</taxon>
    </lineage>
</organism>
<protein>
    <submittedName>
        <fullName evidence="1">Uncharacterized protein</fullName>
    </submittedName>
</protein>
<proteinExistence type="predicted"/>
<dbReference type="Proteomes" id="UP000194127">
    <property type="component" value="Unassembled WGS sequence"/>
</dbReference>
<sequence length="65" mass="7279">MASLHSSRWKQHVLKEMQDYGKICAVSKNVSDHANPRRASTCLPMPLPSAFGLVRRPYSATQLPN</sequence>
<reference evidence="1 2" key="1">
    <citation type="submission" date="2017-04" db="EMBL/GenBank/DDBJ databases">
        <title>Genome Sequence of the Model Brown-Rot Fungus Postia placenta SB12.</title>
        <authorList>
            <consortium name="DOE Joint Genome Institute"/>
            <person name="Gaskell J."/>
            <person name="Kersten P."/>
            <person name="Larrondo L.F."/>
            <person name="Canessa P."/>
            <person name="Martinez D."/>
            <person name="Hibbett D."/>
            <person name="Schmoll M."/>
            <person name="Kubicek C.P."/>
            <person name="Martinez A.T."/>
            <person name="Yadav J."/>
            <person name="Master E."/>
            <person name="Magnuson J.K."/>
            <person name="James T."/>
            <person name="Yaver D."/>
            <person name="Berka R."/>
            <person name="Labutti K."/>
            <person name="Lipzen A."/>
            <person name="Aerts A."/>
            <person name="Barry K."/>
            <person name="Henrissat B."/>
            <person name="Blanchette R."/>
            <person name="Grigoriev I."/>
            <person name="Cullen D."/>
        </authorList>
    </citation>
    <scope>NUCLEOTIDE SEQUENCE [LARGE SCALE GENOMIC DNA]</scope>
    <source>
        <strain evidence="1 2">MAD-698-R-SB12</strain>
    </source>
</reference>
<evidence type="ECO:0000313" key="1">
    <source>
        <dbReference type="EMBL" id="OSX67818.1"/>
    </source>
</evidence>
<evidence type="ECO:0000313" key="2">
    <source>
        <dbReference type="Proteomes" id="UP000194127"/>
    </source>
</evidence>
<gene>
    <name evidence="1" type="ORF">POSPLADRAFT_1038192</name>
</gene>
<dbReference type="EMBL" id="KZ110591">
    <property type="protein sequence ID" value="OSX67818.1"/>
    <property type="molecule type" value="Genomic_DNA"/>
</dbReference>
<dbReference type="GeneID" id="36322296"/>
<dbReference type="RefSeq" id="XP_024344612.1">
    <property type="nucleotide sequence ID" value="XM_024477346.1"/>
</dbReference>
<name>A0A1X6NGP3_9APHY</name>
<accession>A0A1X6NGP3</accession>